<dbReference type="RefSeq" id="WP_055137760.1">
    <property type="nucleotide sequence ID" value="NZ_CP072011.1"/>
</dbReference>
<organism evidence="1 2">
    <name type="scientific">Pseudomonas corrugata</name>
    <dbReference type="NCBI Taxonomy" id="47879"/>
    <lineage>
        <taxon>Bacteria</taxon>
        <taxon>Pseudomonadati</taxon>
        <taxon>Pseudomonadota</taxon>
        <taxon>Gammaproteobacteria</taxon>
        <taxon>Pseudomonadales</taxon>
        <taxon>Pseudomonadaceae</taxon>
        <taxon>Pseudomonas</taxon>
    </lineage>
</organism>
<accession>A0A8B6UT01</accession>
<dbReference type="Proteomes" id="UP000663914">
    <property type="component" value="Chromosome"/>
</dbReference>
<reference evidence="1" key="2">
    <citation type="submission" date="2021-03" db="EMBL/GenBank/DDBJ databases">
        <authorList>
            <person name="Valentovich L.N."/>
            <person name="Akhremchuk A.E."/>
            <person name="Miamin V.E."/>
        </authorList>
    </citation>
    <scope>NUCLEOTIDE SEQUENCE</scope>
    <source>
        <strain evidence="1">3prime</strain>
    </source>
</reference>
<reference evidence="1" key="1">
    <citation type="book" date="2019" name="MICROBIAL BIOTECHNOLOGY" publisher="Unknown Publisher">
        <title>Optimization of recombineering for directed mutagenesis of bacteria Pseudomonas corrugata 3'.</title>
        <authorList>
            <person name="Buinitskaja S.V."/>
            <person name="Pilipenok N."/>
            <person name="Valentovich L.N."/>
        </authorList>
    </citation>
    <scope>NUCLEOTIDE SEQUENCE</scope>
    <source>
        <strain evidence="1">3prime</strain>
    </source>
</reference>
<evidence type="ECO:0000313" key="1">
    <source>
        <dbReference type="EMBL" id="QTH15028.1"/>
    </source>
</evidence>
<dbReference type="AlphaFoldDB" id="A0A8B6UT01"/>
<gene>
    <name evidence="1" type="ORF">C4C32_03715</name>
</gene>
<sequence length="91" mass="10591">MAYPFIENILRSIFSVDVGLEECDAQAALRRVLDDPEQKLIIEQELLSLYRDDSVSWVRLLDNDDYVVYPADSEEDAKQYVTSIIWDKVFS</sequence>
<proteinExistence type="predicted"/>
<name>A0A8B6UT01_9PSED</name>
<protein>
    <submittedName>
        <fullName evidence="1">Uncharacterized protein</fullName>
    </submittedName>
</protein>
<dbReference type="EMBL" id="CP072011">
    <property type="protein sequence ID" value="QTH15028.1"/>
    <property type="molecule type" value="Genomic_DNA"/>
</dbReference>
<evidence type="ECO:0000313" key="2">
    <source>
        <dbReference type="Proteomes" id="UP000663914"/>
    </source>
</evidence>